<dbReference type="KEGG" id="dfi:AXF13_11110"/>
<keyword evidence="1" id="KW-0812">Transmembrane</keyword>
<evidence type="ECO:0000313" key="2">
    <source>
        <dbReference type="EMBL" id="AMD90620.1"/>
    </source>
</evidence>
<keyword evidence="1" id="KW-0472">Membrane</keyword>
<reference evidence="3" key="1">
    <citation type="submission" date="2016-02" db="EMBL/GenBank/DDBJ databases">
        <authorList>
            <person name="Holder M.E."/>
            <person name="Ajami N.J."/>
            <person name="Petrosino J.F."/>
        </authorList>
    </citation>
    <scope>NUCLEOTIDE SEQUENCE [LARGE SCALE GENOMIC DNA]</scope>
    <source>
        <strain evidence="3">CCUG 45958</strain>
    </source>
</reference>
<dbReference type="Proteomes" id="UP000069241">
    <property type="component" value="Chromosome"/>
</dbReference>
<dbReference type="AlphaFoldDB" id="A0A120KM89"/>
<keyword evidence="1" id="KW-1133">Transmembrane helix</keyword>
<dbReference type="RefSeq" id="WP_062253290.1">
    <property type="nucleotide sequence ID" value="NZ_CP014229.1"/>
</dbReference>
<sequence length="130" mass="13595">MAWYTRLGMAPRIIVPVSILLIAVLGTLTWQIQTRTSAATQEMARRELADLATAQAGPISTFLSAALTQADTLAGGLGQALKSGIPVSRELLVAMLEGLHSGNSAAIGSGAVWGVFSIQKKEGPPRPLPF</sequence>
<feature type="transmembrane region" description="Helical" evidence="1">
    <location>
        <begin position="12"/>
        <end position="32"/>
    </location>
</feature>
<protein>
    <submittedName>
        <fullName evidence="2">Uncharacterized protein</fullName>
    </submittedName>
</protein>
<dbReference type="STRING" id="44742.AXF13_11110"/>
<name>A0A120KM89_9BACT</name>
<dbReference type="EMBL" id="CP014229">
    <property type="protein sequence ID" value="AMD90620.1"/>
    <property type="molecule type" value="Genomic_DNA"/>
</dbReference>
<organism evidence="2 3">
    <name type="scientific">Desulfovibrio fairfieldensis</name>
    <dbReference type="NCBI Taxonomy" id="44742"/>
    <lineage>
        <taxon>Bacteria</taxon>
        <taxon>Pseudomonadati</taxon>
        <taxon>Thermodesulfobacteriota</taxon>
        <taxon>Desulfovibrionia</taxon>
        <taxon>Desulfovibrionales</taxon>
        <taxon>Desulfovibrionaceae</taxon>
        <taxon>Desulfovibrio</taxon>
    </lineage>
</organism>
<keyword evidence="3" id="KW-1185">Reference proteome</keyword>
<gene>
    <name evidence="2" type="ORF">AXF13_11110</name>
</gene>
<evidence type="ECO:0000313" key="3">
    <source>
        <dbReference type="Proteomes" id="UP000069241"/>
    </source>
</evidence>
<accession>A0A120KM89</accession>
<evidence type="ECO:0000256" key="1">
    <source>
        <dbReference type="SAM" id="Phobius"/>
    </source>
</evidence>
<proteinExistence type="predicted"/>